<dbReference type="AlphaFoldDB" id="A0A819E7B7"/>
<accession>A0A819E7B7</accession>
<dbReference type="EMBL" id="CAJNOU010000697">
    <property type="protein sequence ID" value="CAF1068033.1"/>
    <property type="molecule type" value="Genomic_DNA"/>
</dbReference>
<evidence type="ECO:0000313" key="2">
    <source>
        <dbReference type="EMBL" id="CAF3845287.1"/>
    </source>
</evidence>
<evidence type="ECO:0000313" key="1">
    <source>
        <dbReference type="EMBL" id="CAF1068033.1"/>
    </source>
</evidence>
<name>A0A819E7B7_9BILA</name>
<proteinExistence type="predicted"/>
<gene>
    <name evidence="2" type="ORF">FNK824_LOCUS17601</name>
    <name evidence="1" type="ORF">SEV965_LOCUS14206</name>
</gene>
<evidence type="ECO:0000313" key="3">
    <source>
        <dbReference type="Proteomes" id="UP000663874"/>
    </source>
</evidence>
<sequence>MVCYNRDDPSCLSTKSNDEHIILSGINLLATPTKSDYPKVQQALRSMEFGNGPYLEITIEDNQSDKYAHVILAYGRTKTGSRRVAICEFRQCSSLSASGLLGTMVVCGVIGHINPAAGILTFIAKVAADYAISKQDVSVVVAIKELVRAGFLRMDETTMQIQLG</sequence>
<organism evidence="2 3">
    <name type="scientific">Rotaria sordida</name>
    <dbReference type="NCBI Taxonomy" id="392033"/>
    <lineage>
        <taxon>Eukaryota</taxon>
        <taxon>Metazoa</taxon>
        <taxon>Spiralia</taxon>
        <taxon>Gnathifera</taxon>
        <taxon>Rotifera</taxon>
        <taxon>Eurotatoria</taxon>
        <taxon>Bdelloidea</taxon>
        <taxon>Philodinida</taxon>
        <taxon>Philodinidae</taxon>
        <taxon>Rotaria</taxon>
    </lineage>
</organism>
<protein>
    <submittedName>
        <fullName evidence="2">Uncharacterized protein</fullName>
    </submittedName>
</protein>
<reference evidence="2" key="1">
    <citation type="submission" date="2021-02" db="EMBL/GenBank/DDBJ databases">
        <authorList>
            <person name="Nowell W R."/>
        </authorList>
    </citation>
    <scope>NUCLEOTIDE SEQUENCE</scope>
</reference>
<comment type="caution">
    <text evidence="2">The sequence shown here is derived from an EMBL/GenBank/DDBJ whole genome shotgun (WGS) entry which is preliminary data.</text>
</comment>
<dbReference type="Proteomes" id="UP000663889">
    <property type="component" value="Unassembled WGS sequence"/>
</dbReference>
<dbReference type="Proteomes" id="UP000663874">
    <property type="component" value="Unassembled WGS sequence"/>
</dbReference>
<dbReference type="EMBL" id="CAJOBE010002814">
    <property type="protein sequence ID" value="CAF3845287.1"/>
    <property type="molecule type" value="Genomic_DNA"/>
</dbReference>